<dbReference type="EMBL" id="MU275903">
    <property type="protein sequence ID" value="KAI0047489.1"/>
    <property type="molecule type" value="Genomic_DNA"/>
</dbReference>
<comment type="caution">
    <text evidence="1">The sequence shown here is derived from an EMBL/GenBank/DDBJ whole genome shotgun (WGS) entry which is preliminary data.</text>
</comment>
<sequence length="2084" mass="232279">MAEPRFQILHRGGDMRGRGFTGRGGWPGRGRGGPCRYWASDSCRRGSTCPFKHEQPHIEAGPSEPIENAHPPPDVPSTGSPSSDQPLMPSPGSPISDQHALIHPLAVAALNALKPHLQDDDFAHRPMRVEAFSKIFARVDDSEGWFLDAVVNEALRFKPVSVDACGNRKVLSFQRGYFPLLQYLASDALLKSTMHNNVNAIYKLVDENYDAIHATTIASLGEMTRSRTWDDKNAPASKQDHSLNGAVVFKTLATVLIKLLSTFRTVIWNHPRIKDFVQVLSSSFRQWSLAVRETPALFKDTITSSEPAVRTLTIETVENIIQKLEHIADREFKRAERLRRPARPTHSQPKITAEQAQQARMSVLEQMYDPPGELREDGPRHDNDFADIASIRIAPTHGELMSTADPYIPAFLPDAPHHLPPRSPERLLDIQFRLLREESTSPMRRSLSVLRAELLNFWRPMIGEETKLEAVLRQEGGAYRQKGENPVFFHVYTGVEFHSVKAERRGITICLRIDTPPGLARDRNATRRSEHWLHSKRLQQGNLVALVLASPAGDRMFLGTVMSTRRDITESSSSDAGDEKLQLRVAFFDTEVELLALRRESPFPEAPGMAILLDNNTMFDATRPFLEVLQNMVPESLPFAKWLTHGRKWPASMSIPPPSYASAPGFAFNMRCSSFGKHEIPNFDVNDLGSEAAVHEALRLAGALDPSQVDVLINALKRKLALVKGPPGAGKRCSPDWCVVFLLLRAYRILNLVPIVLVSHTNHALDRMLESVLDEGITTKLVRLGNPNKFSTERMRSYSLENRERQGRGDNLHSILHRETNSVEKIQKDLNGLMASIRSPHISSESLMGYLRRRHPEHADDLDNPPARISAHIQRLSDDEAENARSGSKSQIDDQTYAGSYGFWKSSRDIGSGSTHRYVNILAPKGHFGAVWSMSKEERRMLANCWEDELRKETHDDNMRNYEYLRRLHAEARERCDQVQNEHPLTTLRRQLDTAATSGHGRGIAPKVVMVEEAGQVLEAHTLAALVPSVEHLICIGDPDQLRPNLTTFALSMDNPQGRQFYKFDCSLMEWLADLSFPMSQMDASGHADALEPFLTHRSRKIMYPTLKDHPLVLDYPRVDGMGKNVFFFSHNHPENSEADSVSKYNTFEVDMIRDLVMHLLKQEPYNESGDIAVLCAYLGQLHKVRAALRHLEIAVKVDEKDEEELERQGLDSVDTEDGFSQVRVLQQVRLATLDNSQGEEAKIVILSTVRNSGTLERGRSHIGFLESKNRINVALSRAKHGLFILGNATNLRQNATWEVVLNELERKGQVGAGFPIECPRHPSNAVLVSKPGELASHAPDGGCRERCNVVLPQCGHTCSSVCHADTNNHRKMDCDRDCKHICPRGHPCPRRCSETCGDCQVFVGRRILPCDHVSENVPCYLQDRLEDVACLVKVPKELPRCGHRSMIPCHEDVDTARCTRPCGGILSCCSRECKSSCYECQDETNRSAIPTHEDQGQTRHLKHHCERVLEACSQKCGHRVCAKYCSELCPPQTCVAAGCLPPDRRADIVDLIEHRTLEQIDYSLDGVSQRLITLGCGHIFTVQSLDGHCRMADYYEIADSDGSYLRTKAPPVDYQPPPLCPTCREPVTALRYGRITKRAALDLLEQHTASKMSADLEKAGGDIQVLIANARNLQAAARRMAFTPAEPGSEEAKPAISGVHHGTDSTPLPFSMIEQGMMAKLHGLAPQEARTWKVNVRNILKAYKKVVEVASVRGPHLDAYDAAFADLQRIESTAISADASRACAVPAPVAMADARRKLGQPPYKADTRLQVEAFVMSFEVRFLLAEIAKSRIEGLVRIADTSTEALQSGTETWRRFVGFLYTSCVGDASKARAIAEAGSASRQAARAAAYGIRAEVERSRFEVLCEHEDLQSTGTLTDAGRESLGDRLRAKEAHAASSILKTEQSYVRSRPVQTTDDMKEERAWFKETCGTKVARSLDELHKLTQAILTGMSYSPVSLQEKEDIVRALSFSHRGHWYKCPKGHPYVITECGGADQAATCPECGASIGGTGHDLESTNSRAMELERIAGQQGSQDPHWQWGHGA</sequence>
<gene>
    <name evidence="1" type="ORF">FA95DRAFT_1582635</name>
</gene>
<protein>
    <submittedName>
        <fullName evidence="1">Uncharacterized protein</fullName>
    </submittedName>
</protein>
<keyword evidence="2" id="KW-1185">Reference proteome</keyword>
<evidence type="ECO:0000313" key="2">
    <source>
        <dbReference type="Proteomes" id="UP000814033"/>
    </source>
</evidence>
<proteinExistence type="predicted"/>
<evidence type="ECO:0000313" key="1">
    <source>
        <dbReference type="EMBL" id="KAI0047489.1"/>
    </source>
</evidence>
<name>A0ACB8RTX1_9AGAM</name>
<organism evidence="1 2">
    <name type="scientific">Auriscalpium vulgare</name>
    <dbReference type="NCBI Taxonomy" id="40419"/>
    <lineage>
        <taxon>Eukaryota</taxon>
        <taxon>Fungi</taxon>
        <taxon>Dikarya</taxon>
        <taxon>Basidiomycota</taxon>
        <taxon>Agaricomycotina</taxon>
        <taxon>Agaricomycetes</taxon>
        <taxon>Russulales</taxon>
        <taxon>Auriscalpiaceae</taxon>
        <taxon>Auriscalpium</taxon>
    </lineage>
</organism>
<accession>A0ACB8RTX1</accession>
<reference evidence="1" key="1">
    <citation type="submission" date="2021-02" db="EMBL/GenBank/DDBJ databases">
        <authorList>
            <consortium name="DOE Joint Genome Institute"/>
            <person name="Ahrendt S."/>
            <person name="Looney B.P."/>
            <person name="Miyauchi S."/>
            <person name="Morin E."/>
            <person name="Drula E."/>
            <person name="Courty P.E."/>
            <person name="Chicoki N."/>
            <person name="Fauchery L."/>
            <person name="Kohler A."/>
            <person name="Kuo A."/>
            <person name="Labutti K."/>
            <person name="Pangilinan J."/>
            <person name="Lipzen A."/>
            <person name="Riley R."/>
            <person name="Andreopoulos W."/>
            <person name="He G."/>
            <person name="Johnson J."/>
            <person name="Barry K.W."/>
            <person name="Grigoriev I.V."/>
            <person name="Nagy L."/>
            <person name="Hibbett D."/>
            <person name="Henrissat B."/>
            <person name="Matheny P.B."/>
            <person name="Labbe J."/>
            <person name="Martin F."/>
        </authorList>
    </citation>
    <scope>NUCLEOTIDE SEQUENCE</scope>
    <source>
        <strain evidence="1">FP105234-sp</strain>
    </source>
</reference>
<dbReference type="Proteomes" id="UP000814033">
    <property type="component" value="Unassembled WGS sequence"/>
</dbReference>
<reference evidence="1" key="2">
    <citation type="journal article" date="2022" name="New Phytol.">
        <title>Evolutionary transition to the ectomycorrhizal habit in the genomes of a hyperdiverse lineage of mushroom-forming fungi.</title>
        <authorList>
            <person name="Looney B."/>
            <person name="Miyauchi S."/>
            <person name="Morin E."/>
            <person name="Drula E."/>
            <person name="Courty P.E."/>
            <person name="Kohler A."/>
            <person name="Kuo A."/>
            <person name="LaButti K."/>
            <person name="Pangilinan J."/>
            <person name="Lipzen A."/>
            <person name="Riley R."/>
            <person name="Andreopoulos W."/>
            <person name="He G."/>
            <person name="Johnson J."/>
            <person name="Nolan M."/>
            <person name="Tritt A."/>
            <person name="Barry K.W."/>
            <person name="Grigoriev I.V."/>
            <person name="Nagy L.G."/>
            <person name="Hibbett D."/>
            <person name="Henrissat B."/>
            <person name="Matheny P.B."/>
            <person name="Labbe J."/>
            <person name="Martin F.M."/>
        </authorList>
    </citation>
    <scope>NUCLEOTIDE SEQUENCE</scope>
    <source>
        <strain evidence="1">FP105234-sp</strain>
    </source>
</reference>